<organism evidence="2 3">
    <name type="scientific">Portunus trituberculatus</name>
    <name type="common">Swimming crab</name>
    <name type="synonym">Neptunus trituberculatus</name>
    <dbReference type="NCBI Taxonomy" id="210409"/>
    <lineage>
        <taxon>Eukaryota</taxon>
        <taxon>Metazoa</taxon>
        <taxon>Ecdysozoa</taxon>
        <taxon>Arthropoda</taxon>
        <taxon>Crustacea</taxon>
        <taxon>Multicrustacea</taxon>
        <taxon>Malacostraca</taxon>
        <taxon>Eumalacostraca</taxon>
        <taxon>Eucarida</taxon>
        <taxon>Decapoda</taxon>
        <taxon>Pleocyemata</taxon>
        <taxon>Brachyura</taxon>
        <taxon>Eubrachyura</taxon>
        <taxon>Portunoidea</taxon>
        <taxon>Portunidae</taxon>
        <taxon>Portuninae</taxon>
        <taxon>Portunus</taxon>
    </lineage>
</organism>
<dbReference type="EMBL" id="VSRR010109931">
    <property type="protein sequence ID" value="MPC97433.1"/>
    <property type="molecule type" value="Genomic_DNA"/>
</dbReference>
<comment type="caution">
    <text evidence="2">The sequence shown here is derived from an EMBL/GenBank/DDBJ whole genome shotgun (WGS) entry which is preliminary data.</text>
</comment>
<protein>
    <submittedName>
        <fullName evidence="2">Uncharacterized protein</fullName>
    </submittedName>
</protein>
<proteinExistence type="predicted"/>
<sequence length="129" mass="14721">MSRRGNVQEAKSDEGEINHVLGEHLGKKEKCPGERSDTPRHFYLPIFFPKAATVFDVGSVAGKSYIWFTRLRERKAFKPFSWSPEPDAFSRQRRTFIVADKEDQEMTDSSQGKLQAAELHSEVNTMTGE</sequence>
<evidence type="ECO:0000313" key="3">
    <source>
        <dbReference type="Proteomes" id="UP000324222"/>
    </source>
</evidence>
<reference evidence="2 3" key="1">
    <citation type="submission" date="2019-05" db="EMBL/GenBank/DDBJ databases">
        <title>Another draft genome of Portunus trituberculatus and its Hox gene families provides insights of decapod evolution.</title>
        <authorList>
            <person name="Jeong J.-H."/>
            <person name="Song I."/>
            <person name="Kim S."/>
            <person name="Choi T."/>
            <person name="Kim D."/>
            <person name="Ryu S."/>
            <person name="Kim W."/>
        </authorList>
    </citation>
    <scope>NUCLEOTIDE SEQUENCE [LARGE SCALE GENOMIC DNA]</scope>
    <source>
        <tissue evidence="2">Muscle</tissue>
    </source>
</reference>
<feature type="region of interest" description="Disordered" evidence="1">
    <location>
        <begin position="1"/>
        <end position="35"/>
    </location>
</feature>
<dbReference type="Proteomes" id="UP000324222">
    <property type="component" value="Unassembled WGS sequence"/>
</dbReference>
<feature type="region of interest" description="Disordered" evidence="1">
    <location>
        <begin position="103"/>
        <end position="129"/>
    </location>
</feature>
<accession>A0A5B7JSQ4</accession>
<evidence type="ECO:0000313" key="2">
    <source>
        <dbReference type="EMBL" id="MPC97433.1"/>
    </source>
</evidence>
<evidence type="ECO:0000256" key="1">
    <source>
        <dbReference type="SAM" id="MobiDB-lite"/>
    </source>
</evidence>
<feature type="compositionally biased region" description="Basic and acidic residues" evidence="1">
    <location>
        <begin position="10"/>
        <end position="35"/>
    </location>
</feature>
<dbReference type="AlphaFoldDB" id="A0A5B7JSQ4"/>
<name>A0A5B7JSQ4_PORTR</name>
<gene>
    <name evidence="2" type="ORF">E2C01_092748</name>
</gene>
<keyword evidence="3" id="KW-1185">Reference proteome</keyword>